<evidence type="ECO:0000256" key="4">
    <source>
        <dbReference type="ARBA" id="ARBA00022544"/>
    </source>
</evidence>
<dbReference type="EMBL" id="NMQW01000012">
    <property type="protein sequence ID" value="OXM86907.1"/>
    <property type="molecule type" value="Genomic_DNA"/>
</dbReference>
<name>A0A229UTF3_9BACL</name>
<evidence type="ECO:0000256" key="1">
    <source>
        <dbReference type="ARBA" id="ARBA00004141"/>
    </source>
</evidence>
<dbReference type="AlphaFoldDB" id="A0A229UTF3"/>
<dbReference type="RefSeq" id="WP_094014456.1">
    <property type="nucleotide sequence ID" value="NZ_NMQW01000012.1"/>
</dbReference>
<feature type="transmembrane region" description="Helical" evidence="8">
    <location>
        <begin position="326"/>
        <end position="351"/>
    </location>
</feature>
<comment type="caution">
    <text evidence="9">The sequence shown here is derived from an EMBL/GenBank/DDBJ whole genome shotgun (WGS) entry which is preliminary data.</text>
</comment>
<feature type="transmembrane region" description="Helical" evidence="8">
    <location>
        <begin position="184"/>
        <end position="204"/>
    </location>
</feature>
<comment type="similarity">
    <text evidence="2">Belongs to the amino acid-polyamine-organocation (APC) superfamily. Spore germination protein (SGP) (TC 2.A.3.9) family.</text>
</comment>
<organism evidence="9 10">
    <name type="scientific">Paenibacillus rigui</name>
    <dbReference type="NCBI Taxonomy" id="554312"/>
    <lineage>
        <taxon>Bacteria</taxon>
        <taxon>Bacillati</taxon>
        <taxon>Bacillota</taxon>
        <taxon>Bacilli</taxon>
        <taxon>Bacillales</taxon>
        <taxon>Paenibacillaceae</taxon>
        <taxon>Paenibacillus</taxon>
    </lineage>
</organism>
<gene>
    <name evidence="9" type="ORF">CF651_08665</name>
</gene>
<feature type="transmembrane region" description="Helical" evidence="8">
    <location>
        <begin position="118"/>
        <end position="139"/>
    </location>
</feature>
<keyword evidence="7 8" id="KW-0472">Membrane</keyword>
<dbReference type="GO" id="GO:0009847">
    <property type="term" value="P:spore germination"/>
    <property type="evidence" value="ECO:0007669"/>
    <property type="project" value="InterPro"/>
</dbReference>
<feature type="transmembrane region" description="Helical" evidence="8">
    <location>
        <begin position="12"/>
        <end position="30"/>
    </location>
</feature>
<accession>A0A229UTF3</accession>
<evidence type="ECO:0000256" key="8">
    <source>
        <dbReference type="SAM" id="Phobius"/>
    </source>
</evidence>
<feature type="transmembrane region" description="Helical" evidence="8">
    <location>
        <begin position="36"/>
        <end position="56"/>
    </location>
</feature>
<proteinExistence type="inferred from homology"/>
<evidence type="ECO:0000256" key="5">
    <source>
        <dbReference type="ARBA" id="ARBA00022692"/>
    </source>
</evidence>
<feature type="transmembrane region" description="Helical" evidence="8">
    <location>
        <begin position="146"/>
        <end position="164"/>
    </location>
</feature>
<dbReference type="OrthoDB" id="2957438at2"/>
<comment type="subcellular location">
    <subcellularLocation>
        <location evidence="1">Membrane</location>
        <topology evidence="1">Multi-pass membrane protein</topology>
    </subcellularLocation>
</comment>
<keyword evidence="4" id="KW-0309">Germination</keyword>
<reference evidence="9 10" key="1">
    <citation type="submission" date="2017-07" db="EMBL/GenBank/DDBJ databases">
        <title>Genome sequencing and assembly of Paenibacillus rigui.</title>
        <authorList>
            <person name="Mayilraj S."/>
        </authorList>
    </citation>
    <scope>NUCLEOTIDE SEQUENCE [LARGE SCALE GENOMIC DNA]</scope>
    <source>
        <strain evidence="9 10">JCM 16352</strain>
    </source>
</reference>
<keyword evidence="10" id="KW-1185">Reference proteome</keyword>
<evidence type="ECO:0000256" key="3">
    <source>
        <dbReference type="ARBA" id="ARBA00022448"/>
    </source>
</evidence>
<evidence type="ECO:0000313" key="10">
    <source>
        <dbReference type="Proteomes" id="UP000215509"/>
    </source>
</evidence>
<evidence type="ECO:0000256" key="7">
    <source>
        <dbReference type="ARBA" id="ARBA00023136"/>
    </source>
</evidence>
<keyword evidence="3" id="KW-0813">Transport</keyword>
<feature type="transmembrane region" description="Helical" evidence="8">
    <location>
        <begin position="266"/>
        <end position="284"/>
    </location>
</feature>
<evidence type="ECO:0000256" key="6">
    <source>
        <dbReference type="ARBA" id="ARBA00022989"/>
    </source>
</evidence>
<protein>
    <submittedName>
        <fullName evidence="9">Spore gernimation protein</fullName>
    </submittedName>
</protein>
<keyword evidence="5 8" id="KW-0812">Transmembrane</keyword>
<dbReference type="PANTHER" id="PTHR34975:SF2">
    <property type="entry name" value="SPORE GERMINATION PROTEIN A2"/>
    <property type="match status" value="1"/>
</dbReference>
<sequence length="360" mass="41251">MQEKITPYQTAIIVFMAQSGIVIFSLPRLVAETFGLNGWIAVPGFGIISAINLWLVSKAYRACKGRTIFEVMEAACPKSLLYPIYLVIALTWALLGCMVVKEYVLIFQMLSFPTTNPMVFKLSISVLAFLLLIKGIYTISKAITMFFWLFAWMNLLMLFFLPDLELGRLTSFLFHEGEHPFKGSIKIFTAFLGYEICLLLFPYFDASDKWHKSAQIGNMAVVFVYTSICFIGYTFFSFEQLRHLTFPMLETLAYIRLPFIERLENLLYSFLLLNTLDTAVLYYWSAQQTFQRIFPRLSDKRLSFIIVLCSFAIAFIPKTIKEVEDWLYVVGNSALYIAYLLPLAIIGIGWISGKERPSNG</sequence>
<dbReference type="Pfam" id="PF03845">
    <property type="entry name" value="Spore_permease"/>
    <property type="match status" value="1"/>
</dbReference>
<dbReference type="PANTHER" id="PTHR34975">
    <property type="entry name" value="SPORE GERMINATION PROTEIN A2"/>
    <property type="match status" value="1"/>
</dbReference>
<feature type="transmembrane region" description="Helical" evidence="8">
    <location>
        <begin position="304"/>
        <end position="320"/>
    </location>
</feature>
<evidence type="ECO:0000256" key="2">
    <source>
        <dbReference type="ARBA" id="ARBA00007998"/>
    </source>
</evidence>
<feature type="transmembrane region" description="Helical" evidence="8">
    <location>
        <begin position="216"/>
        <end position="236"/>
    </location>
</feature>
<feature type="transmembrane region" description="Helical" evidence="8">
    <location>
        <begin position="80"/>
        <end position="106"/>
    </location>
</feature>
<evidence type="ECO:0000313" key="9">
    <source>
        <dbReference type="EMBL" id="OXM86907.1"/>
    </source>
</evidence>
<dbReference type="GO" id="GO:0016020">
    <property type="term" value="C:membrane"/>
    <property type="evidence" value="ECO:0007669"/>
    <property type="project" value="UniProtKB-SubCell"/>
</dbReference>
<dbReference type="InterPro" id="IPR004761">
    <property type="entry name" value="Spore_GerAB"/>
</dbReference>
<keyword evidence="6 8" id="KW-1133">Transmembrane helix</keyword>
<dbReference type="Proteomes" id="UP000215509">
    <property type="component" value="Unassembled WGS sequence"/>
</dbReference>